<evidence type="ECO:0000256" key="5">
    <source>
        <dbReference type="ARBA" id="ARBA00022989"/>
    </source>
</evidence>
<dbReference type="InterPro" id="IPR011066">
    <property type="entry name" value="MscS_channel_C_sf"/>
</dbReference>
<dbReference type="InterPro" id="IPR011014">
    <property type="entry name" value="MscS_channel_TM-2"/>
</dbReference>
<dbReference type="InterPro" id="IPR010920">
    <property type="entry name" value="LSM_dom_sf"/>
</dbReference>
<dbReference type="GO" id="GO:0008381">
    <property type="term" value="F:mechanosensitive monoatomic ion channel activity"/>
    <property type="evidence" value="ECO:0007669"/>
    <property type="project" value="InterPro"/>
</dbReference>
<proteinExistence type="inferred from homology"/>
<evidence type="ECO:0000256" key="6">
    <source>
        <dbReference type="ARBA" id="ARBA00023136"/>
    </source>
</evidence>
<dbReference type="Proteomes" id="UP001302429">
    <property type="component" value="Chromosome"/>
</dbReference>
<sequence length="464" mass="50692">MLRPHILLFALGLFLAASPVLAQEAELEIPEAEEPLDPDDVRTALEDIIDGEDADPAEAISTGNPDIAIDALDIVLEPLTAGELEPEIAGWQALLRAAIEDLAAAEMELYRFNQQRARAAAQDAGISETDAEGDTVSPEKLALIDRISALREVRTARADRLRHVLDTQIARGGDPEDQEEVRAYIADVGGVRVDTQNLQTTMLTVQEWAGARDGGQRLLRNIGAVLLSTLGWYVLGWIIGLIVSRTFRRADLSSELLSRFLRKWIARIAGLLGFLFGLASIGVNMTPVLASIGAAGFILAFALQNTISNFANGILILFQRPFDAGDEIEAAGVTGIVEHVSLFSTHLSTAENRKVIIPNNMIWDDVVVNSTGTETRRLSIEIEVSADDHDLDEAEAKLEQIMNEHPDILPDPAPEATLTGVSAEAITFTCWPWVLTKDKDRMRRELVAQFGRELSVLKGVTKNR</sequence>
<dbReference type="KEGG" id="acoa:RB602_01625"/>
<dbReference type="InterPro" id="IPR045275">
    <property type="entry name" value="MscS_archaea/bacteria_type"/>
</dbReference>
<protein>
    <recommendedName>
        <fullName evidence="7">Small-conductance mechanosensitive channel</fullName>
    </recommendedName>
</protein>
<keyword evidence="3" id="KW-1003">Cell membrane</keyword>
<dbReference type="EMBL" id="CP136594">
    <property type="protein sequence ID" value="WOE75440.1"/>
    <property type="molecule type" value="Genomic_DNA"/>
</dbReference>
<evidence type="ECO:0000256" key="8">
    <source>
        <dbReference type="SAM" id="SignalP"/>
    </source>
</evidence>
<feature type="domain" description="Mechanosensitive ion channel MscS" evidence="9">
    <location>
        <begin position="305"/>
        <end position="371"/>
    </location>
</feature>
<keyword evidence="4 7" id="KW-0812">Transmembrane</keyword>
<comment type="similarity">
    <text evidence="2 7">Belongs to the MscS (TC 1.A.23) family.</text>
</comment>
<feature type="chain" id="PRO_5041739457" description="Small-conductance mechanosensitive channel" evidence="8">
    <location>
        <begin position="23"/>
        <end position="464"/>
    </location>
</feature>
<keyword evidence="12" id="KW-1185">Reference proteome</keyword>
<evidence type="ECO:0000313" key="12">
    <source>
        <dbReference type="Proteomes" id="UP001302429"/>
    </source>
</evidence>
<dbReference type="SUPFAM" id="SSF82689">
    <property type="entry name" value="Mechanosensitive channel protein MscS (YggB), C-terminal domain"/>
    <property type="match status" value="1"/>
</dbReference>
<comment type="function">
    <text evidence="7">Mechanosensitive channel that participates in the regulation of osmotic pressure changes within the cell, opening in response to stretch forces in the membrane lipid bilayer, without the need for other proteins. Contributes to normal resistance to hypoosmotic shock. Forms an ion channel of 1.0 nanosiemens conductance with a slight preference for anions.</text>
</comment>
<dbReference type="RefSeq" id="WP_317082349.1">
    <property type="nucleotide sequence ID" value="NZ_CP136594.1"/>
</dbReference>
<dbReference type="PANTHER" id="PTHR30221">
    <property type="entry name" value="SMALL-CONDUCTANCE MECHANOSENSITIVE CHANNEL"/>
    <property type="match status" value="1"/>
</dbReference>
<dbReference type="InterPro" id="IPR049278">
    <property type="entry name" value="MS_channel_C"/>
</dbReference>
<dbReference type="InterPro" id="IPR023408">
    <property type="entry name" value="MscS_beta-dom_sf"/>
</dbReference>
<keyword evidence="7" id="KW-0406">Ion transport</keyword>
<evidence type="ECO:0000259" key="9">
    <source>
        <dbReference type="Pfam" id="PF00924"/>
    </source>
</evidence>
<evidence type="ECO:0000259" key="10">
    <source>
        <dbReference type="Pfam" id="PF21082"/>
    </source>
</evidence>
<name>A0AA97I256_9SPHN</name>
<keyword evidence="5 7" id="KW-1133">Transmembrane helix</keyword>
<evidence type="ECO:0000256" key="1">
    <source>
        <dbReference type="ARBA" id="ARBA00004651"/>
    </source>
</evidence>
<dbReference type="AlphaFoldDB" id="A0AA97I256"/>
<dbReference type="Gene3D" id="2.30.30.60">
    <property type="match status" value="1"/>
</dbReference>
<comment type="subcellular location">
    <subcellularLocation>
        <location evidence="7">Cell inner membrane</location>
        <topology evidence="7">Multi-pass membrane protein</topology>
    </subcellularLocation>
    <subcellularLocation>
        <location evidence="1">Cell membrane</location>
        <topology evidence="1">Multi-pass membrane protein</topology>
    </subcellularLocation>
</comment>
<evidence type="ECO:0000256" key="7">
    <source>
        <dbReference type="RuleBase" id="RU369025"/>
    </source>
</evidence>
<evidence type="ECO:0000256" key="4">
    <source>
        <dbReference type="ARBA" id="ARBA00022692"/>
    </source>
</evidence>
<keyword evidence="6 7" id="KW-0472">Membrane</keyword>
<reference evidence="11 12" key="1">
    <citation type="submission" date="2023-10" db="EMBL/GenBank/DDBJ databases">
        <title>Complete genome sequence of a Sphingomonadaceae bacterium.</title>
        <authorList>
            <person name="Yan C."/>
        </authorList>
    </citation>
    <scope>NUCLEOTIDE SEQUENCE [LARGE SCALE GENOMIC DNA]</scope>
    <source>
        <strain evidence="11 12">SCSIO 66989</strain>
    </source>
</reference>
<keyword evidence="7" id="KW-0407">Ion channel</keyword>
<dbReference type="Pfam" id="PF21082">
    <property type="entry name" value="MS_channel_3rd"/>
    <property type="match status" value="1"/>
</dbReference>
<evidence type="ECO:0000256" key="2">
    <source>
        <dbReference type="ARBA" id="ARBA00008017"/>
    </source>
</evidence>
<dbReference type="Gene3D" id="1.10.287.1260">
    <property type="match status" value="1"/>
</dbReference>
<accession>A0AA97I256</accession>
<feature type="transmembrane region" description="Helical" evidence="7">
    <location>
        <begin position="222"/>
        <end position="243"/>
    </location>
</feature>
<dbReference type="PANTHER" id="PTHR30221:SF1">
    <property type="entry name" value="SMALL-CONDUCTANCE MECHANOSENSITIVE CHANNEL"/>
    <property type="match status" value="1"/>
</dbReference>
<comment type="caution">
    <text evidence="7">Lacks conserved residue(s) required for the propagation of feature annotation.</text>
</comment>
<comment type="subunit">
    <text evidence="7">Homoheptamer.</text>
</comment>
<keyword evidence="8" id="KW-0732">Signal</keyword>
<dbReference type="SUPFAM" id="SSF50182">
    <property type="entry name" value="Sm-like ribonucleoproteins"/>
    <property type="match status" value="1"/>
</dbReference>
<organism evidence="11 12">
    <name type="scientific">Alterisphingorhabdus coralli</name>
    <dbReference type="NCBI Taxonomy" id="3071408"/>
    <lineage>
        <taxon>Bacteria</taxon>
        <taxon>Pseudomonadati</taxon>
        <taxon>Pseudomonadota</taxon>
        <taxon>Alphaproteobacteria</taxon>
        <taxon>Sphingomonadales</taxon>
        <taxon>Sphingomonadaceae</taxon>
        <taxon>Alterisphingorhabdus (ex Yan et al. 2024)</taxon>
    </lineage>
</organism>
<dbReference type="Pfam" id="PF00924">
    <property type="entry name" value="MS_channel_2nd"/>
    <property type="match status" value="1"/>
</dbReference>
<feature type="domain" description="Mechanosensitive ion channel MscS C-terminal" evidence="10">
    <location>
        <begin position="378"/>
        <end position="444"/>
    </location>
</feature>
<keyword evidence="7" id="KW-0997">Cell inner membrane</keyword>
<evidence type="ECO:0000256" key="3">
    <source>
        <dbReference type="ARBA" id="ARBA00022475"/>
    </source>
</evidence>
<feature type="transmembrane region" description="Helical" evidence="7">
    <location>
        <begin position="289"/>
        <end position="311"/>
    </location>
</feature>
<keyword evidence="7" id="KW-0813">Transport</keyword>
<gene>
    <name evidence="11" type="ORF">RB602_01625</name>
</gene>
<feature type="transmembrane region" description="Helical" evidence="7">
    <location>
        <begin position="264"/>
        <end position="283"/>
    </location>
</feature>
<dbReference type="GO" id="GO:0005886">
    <property type="term" value="C:plasma membrane"/>
    <property type="evidence" value="ECO:0007669"/>
    <property type="project" value="UniProtKB-SubCell"/>
</dbReference>
<evidence type="ECO:0000313" key="11">
    <source>
        <dbReference type="EMBL" id="WOE75440.1"/>
    </source>
</evidence>
<dbReference type="InterPro" id="IPR006685">
    <property type="entry name" value="MscS_channel_2nd"/>
</dbReference>
<dbReference type="SUPFAM" id="SSF82861">
    <property type="entry name" value="Mechanosensitive channel protein MscS (YggB), transmembrane region"/>
    <property type="match status" value="1"/>
</dbReference>
<feature type="signal peptide" evidence="8">
    <location>
        <begin position="1"/>
        <end position="22"/>
    </location>
</feature>
<dbReference type="Gene3D" id="3.30.70.100">
    <property type="match status" value="1"/>
</dbReference>